<keyword evidence="7" id="KW-1185">Reference proteome</keyword>
<keyword evidence="5" id="KW-0812">Transmembrane</keyword>
<keyword evidence="5" id="KW-0472">Membrane</keyword>
<evidence type="ECO:0000313" key="7">
    <source>
        <dbReference type="Proteomes" id="UP001519295"/>
    </source>
</evidence>
<dbReference type="PRINTS" id="PR00469">
    <property type="entry name" value="PNDRDTASEII"/>
</dbReference>
<proteinExistence type="inferred from homology"/>
<evidence type="ECO:0000256" key="1">
    <source>
        <dbReference type="ARBA" id="ARBA00010139"/>
    </source>
</evidence>
<dbReference type="InterPro" id="IPR020946">
    <property type="entry name" value="Flavin_mOase-like"/>
</dbReference>
<dbReference type="Proteomes" id="UP001519295">
    <property type="component" value="Unassembled WGS sequence"/>
</dbReference>
<evidence type="ECO:0000313" key="6">
    <source>
        <dbReference type="EMBL" id="MBP2366896.1"/>
    </source>
</evidence>
<evidence type="ECO:0000256" key="5">
    <source>
        <dbReference type="SAM" id="Phobius"/>
    </source>
</evidence>
<organism evidence="6 7">
    <name type="scientific">Pseudonocardia parietis</name>
    <dbReference type="NCBI Taxonomy" id="570936"/>
    <lineage>
        <taxon>Bacteria</taxon>
        <taxon>Bacillati</taxon>
        <taxon>Actinomycetota</taxon>
        <taxon>Actinomycetes</taxon>
        <taxon>Pseudonocardiales</taxon>
        <taxon>Pseudonocardiaceae</taxon>
        <taxon>Pseudonocardia</taxon>
    </lineage>
</organism>
<dbReference type="PANTHER" id="PTHR42877">
    <property type="entry name" value="L-ORNITHINE N(5)-MONOOXYGENASE-RELATED"/>
    <property type="match status" value="1"/>
</dbReference>
<dbReference type="EMBL" id="JAGINU010000001">
    <property type="protein sequence ID" value="MBP2366896.1"/>
    <property type="molecule type" value="Genomic_DNA"/>
</dbReference>
<feature type="transmembrane region" description="Helical" evidence="5">
    <location>
        <begin position="6"/>
        <end position="26"/>
    </location>
</feature>
<evidence type="ECO:0000256" key="2">
    <source>
        <dbReference type="ARBA" id="ARBA00022630"/>
    </source>
</evidence>
<dbReference type="Gene3D" id="3.50.50.60">
    <property type="entry name" value="FAD/NAD(P)-binding domain"/>
    <property type="match status" value="3"/>
</dbReference>
<dbReference type="PANTHER" id="PTHR42877:SF4">
    <property type="entry name" value="FAD_NAD(P)-BINDING DOMAIN-CONTAINING PROTEIN-RELATED"/>
    <property type="match status" value="1"/>
</dbReference>
<reference evidence="6 7" key="1">
    <citation type="submission" date="2021-03" db="EMBL/GenBank/DDBJ databases">
        <title>Sequencing the genomes of 1000 actinobacteria strains.</title>
        <authorList>
            <person name="Klenk H.-P."/>
        </authorList>
    </citation>
    <scope>NUCLEOTIDE SEQUENCE [LARGE SCALE GENOMIC DNA]</scope>
    <source>
        <strain evidence="6 7">DSM 45256</strain>
    </source>
</reference>
<dbReference type="InterPro" id="IPR051209">
    <property type="entry name" value="FAD-bind_Monooxygenase_sf"/>
</dbReference>
<keyword evidence="4" id="KW-0560">Oxidoreductase</keyword>
<sequence>MPRERAIEVAIIGGGIGGIGAAVHLVRRGTRSFTVFEKSEGPGGTWWDNRYPGAECDIPSALYSYSFKPHDWTRTHASQAEIQAYIEETIDEYRIRDNIRLGVGVKSAEWSDDRGQYLVTLEDGEQRWFDVVVSAVGMLNVPKIPDWPGIDSFEGPLFHSARWDPAAELDGKRVAVVGAGASSAQVVPGLQPRVAELLSFQREPSWVMPKGDRDLTEAERAERRKRGWARRFRRNLLKTMDKGNGRGAADAVAAQRERLEKIIATAFDDRPDLREALTPTFQPRCKRNLFSDIFYPALKQDNVRLITRSVERVTPKGVIDATGEEHEVDAVVLTTGFRAAEFLSTLKVTGRRGRDLHTQWGDDPQAFLGMTVPNFPNLYLLYGPNTHGTVVSFVLERQAEYMARDVRRLRRAGGGSLEVRPEVDVWFQRVLQEAIEKVQSWKSGCNNFYLSASGRNVVQWPWTHRRYYLWARLMRPFVSLHRPSTPETEAARRGVSALPTPAQEIS</sequence>
<keyword evidence="2" id="KW-0285">Flavoprotein</keyword>
<evidence type="ECO:0000256" key="3">
    <source>
        <dbReference type="ARBA" id="ARBA00022827"/>
    </source>
</evidence>
<comment type="caution">
    <text evidence="6">The sequence shown here is derived from an EMBL/GenBank/DDBJ whole genome shotgun (WGS) entry which is preliminary data.</text>
</comment>
<keyword evidence="3" id="KW-0274">FAD</keyword>
<dbReference type="InterPro" id="IPR036188">
    <property type="entry name" value="FAD/NAD-bd_sf"/>
</dbReference>
<dbReference type="RefSeq" id="WP_210026989.1">
    <property type="nucleotide sequence ID" value="NZ_JAGINU010000001.1"/>
</dbReference>
<keyword evidence="5" id="KW-1133">Transmembrane helix</keyword>
<gene>
    <name evidence="6" type="ORF">JOF36_002592</name>
</gene>
<name>A0ABS4VSX8_9PSEU</name>
<evidence type="ECO:0000256" key="4">
    <source>
        <dbReference type="ARBA" id="ARBA00023002"/>
    </source>
</evidence>
<accession>A0ABS4VSX8</accession>
<dbReference type="SUPFAM" id="SSF51905">
    <property type="entry name" value="FAD/NAD(P)-binding domain"/>
    <property type="match status" value="2"/>
</dbReference>
<protein>
    <submittedName>
        <fullName evidence="6">Cation diffusion facilitator CzcD-associated flavoprotein CzcO</fullName>
    </submittedName>
</protein>
<comment type="similarity">
    <text evidence="1">Belongs to the FAD-binding monooxygenase family.</text>
</comment>
<dbReference type="Pfam" id="PF00743">
    <property type="entry name" value="FMO-like"/>
    <property type="match status" value="1"/>
</dbReference>